<evidence type="ECO:0000313" key="1">
    <source>
        <dbReference type="Proteomes" id="UP000887565"/>
    </source>
</evidence>
<reference evidence="2" key="1">
    <citation type="submission" date="2022-11" db="UniProtKB">
        <authorList>
            <consortium name="WormBaseParasite"/>
        </authorList>
    </citation>
    <scope>IDENTIFICATION</scope>
</reference>
<accession>A0A915HP16</accession>
<organism evidence="1 2">
    <name type="scientific">Romanomermis culicivorax</name>
    <name type="common">Nematode worm</name>
    <dbReference type="NCBI Taxonomy" id="13658"/>
    <lineage>
        <taxon>Eukaryota</taxon>
        <taxon>Metazoa</taxon>
        <taxon>Ecdysozoa</taxon>
        <taxon>Nematoda</taxon>
        <taxon>Enoplea</taxon>
        <taxon>Dorylaimia</taxon>
        <taxon>Mermithida</taxon>
        <taxon>Mermithoidea</taxon>
        <taxon>Mermithidae</taxon>
        <taxon>Romanomermis</taxon>
    </lineage>
</organism>
<proteinExistence type="predicted"/>
<evidence type="ECO:0000313" key="2">
    <source>
        <dbReference type="WBParaSite" id="nRc.2.0.1.t03220-RA"/>
    </source>
</evidence>
<protein>
    <submittedName>
        <fullName evidence="2">Very-long-chain 3-oxoacyl-CoA synthase</fullName>
    </submittedName>
</protein>
<dbReference type="WBParaSite" id="nRc.2.0.1.t03220-RA">
    <property type="protein sequence ID" value="nRc.2.0.1.t03220-RA"/>
    <property type="gene ID" value="nRc.2.0.1.g03220"/>
</dbReference>
<name>A0A915HP16_ROMCU</name>
<keyword evidence="1" id="KW-1185">Reference proteome</keyword>
<sequence>MGEENRKGPACWKNNGRKAGRHALIFYELVNRPMVPFYGVTQIYLNALYFWYSYETSYLPTAPTAYCHNSLDGDDQFKPQQFYILFHTIFVAI</sequence>
<dbReference type="AlphaFoldDB" id="A0A915HP16"/>
<dbReference type="Proteomes" id="UP000887565">
    <property type="component" value="Unplaced"/>
</dbReference>